<dbReference type="EMBL" id="CP036271">
    <property type="protein sequence ID" value="QDT53431.1"/>
    <property type="molecule type" value="Genomic_DNA"/>
</dbReference>
<keyword evidence="1" id="KW-0732">Signal</keyword>
<sequence precursor="true">MKLFSSVAVLGLFACAALGFAADEKKTDLKCPVSSATAKTENAVEHNGGKVYFCCMNCPKAFAKDPAKYAEKANAQLIASGQAKQVKCPLSGGKINPEKTATVAGVEVKFCCEKCQGKVAAATGDEQAKLVFSDAAFKKGFEVTAAK</sequence>
<dbReference type="OrthoDB" id="9815497at2"/>
<keyword evidence="4" id="KW-1185">Reference proteome</keyword>
<feature type="chain" id="PRO_5021766410" description="TRASH domain-containing protein" evidence="1">
    <location>
        <begin position="22"/>
        <end position="147"/>
    </location>
</feature>
<dbReference type="InterPro" id="IPR012348">
    <property type="entry name" value="RNR-like"/>
</dbReference>
<dbReference type="AlphaFoldDB" id="A0A517SBB9"/>
<evidence type="ECO:0000313" key="4">
    <source>
        <dbReference type="Proteomes" id="UP000315700"/>
    </source>
</evidence>
<feature type="signal peptide" evidence="1">
    <location>
        <begin position="1"/>
        <end position="21"/>
    </location>
</feature>
<feature type="domain" description="TRASH" evidence="2">
    <location>
        <begin position="31"/>
        <end position="66"/>
    </location>
</feature>
<name>A0A517SBB9_9PLAN</name>
<gene>
    <name evidence="3" type="ORF">Pan44_14480</name>
</gene>
<dbReference type="Gene3D" id="1.10.620.20">
    <property type="entry name" value="Ribonucleotide Reductase, subunit A"/>
    <property type="match status" value="1"/>
</dbReference>
<dbReference type="Proteomes" id="UP000315700">
    <property type="component" value="Chromosome"/>
</dbReference>
<proteinExistence type="predicted"/>
<evidence type="ECO:0000256" key="1">
    <source>
        <dbReference type="SAM" id="SignalP"/>
    </source>
</evidence>
<protein>
    <recommendedName>
        <fullName evidence="2">TRASH domain-containing protein</fullName>
    </recommendedName>
</protein>
<evidence type="ECO:0000313" key="3">
    <source>
        <dbReference type="EMBL" id="QDT53431.1"/>
    </source>
</evidence>
<dbReference type="InterPro" id="IPR011017">
    <property type="entry name" value="TRASH_dom"/>
</dbReference>
<dbReference type="PROSITE" id="PS51257">
    <property type="entry name" value="PROKAR_LIPOPROTEIN"/>
    <property type="match status" value="1"/>
</dbReference>
<dbReference type="SMART" id="SM00746">
    <property type="entry name" value="TRASH"/>
    <property type="match status" value="2"/>
</dbReference>
<feature type="domain" description="TRASH" evidence="2">
    <location>
        <begin position="88"/>
        <end position="123"/>
    </location>
</feature>
<dbReference type="KEGG" id="ccos:Pan44_14480"/>
<dbReference type="InParanoid" id="A0A517SBB9"/>
<dbReference type="GO" id="GO:0016491">
    <property type="term" value="F:oxidoreductase activity"/>
    <property type="evidence" value="ECO:0007669"/>
    <property type="project" value="InterPro"/>
</dbReference>
<dbReference type="RefSeq" id="WP_145028640.1">
    <property type="nucleotide sequence ID" value="NZ_CP036271.1"/>
</dbReference>
<reference evidence="3 4" key="1">
    <citation type="submission" date="2019-02" db="EMBL/GenBank/DDBJ databases">
        <title>Deep-cultivation of Planctomycetes and their phenomic and genomic characterization uncovers novel biology.</title>
        <authorList>
            <person name="Wiegand S."/>
            <person name="Jogler M."/>
            <person name="Boedeker C."/>
            <person name="Pinto D."/>
            <person name="Vollmers J."/>
            <person name="Rivas-Marin E."/>
            <person name="Kohn T."/>
            <person name="Peeters S.H."/>
            <person name="Heuer A."/>
            <person name="Rast P."/>
            <person name="Oberbeckmann S."/>
            <person name="Bunk B."/>
            <person name="Jeske O."/>
            <person name="Meyerdierks A."/>
            <person name="Storesund J.E."/>
            <person name="Kallscheuer N."/>
            <person name="Luecker S."/>
            <person name="Lage O.M."/>
            <person name="Pohl T."/>
            <person name="Merkel B.J."/>
            <person name="Hornburger P."/>
            <person name="Mueller R.-W."/>
            <person name="Bruemmer F."/>
            <person name="Labrenz M."/>
            <person name="Spormann A.M."/>
            <person name="Op den Camp H."/>
            <person name="Overmann J."/>
            <person name="Amann R."/>
            <person name="Jetten M.S.M."/>
            <person name="Mascher T."/>
            <person name="Medema M.H."/>
            <person name="Devos D.P."/>
            <person name="Kaster A.-K."/>
            <person name="Ovreas L."/>
            <person name="Rohde M."/>
            <person name="Galperin M.Y."/>
            <person name="Jogler C."/>
        </authorList>
    </citation>
    <scope>NUCLEOTIDE SEQUENCE [LARGE SCALE GENOMIC DNA]</scope>
    <source>
        <strain evidence="3 4">Pan44</strain>
    </source>
</reference>
<evidence type="ECO:0000259" key="2">
    <source>
        <dbReference type="SMART" id="SM00746"/>
    </source>
</evidence>
<organism evidence="3 4">
    <name type="scientific">Caulifigura coniformis</name>
    <dbReference type="NCBI Taxonomy" id="2527983"/>
    <lineage>
        <taxon>Bacteria</taxon>
        <taxon>Pseudomonadati</taxon>
        <taxon>Planctomycetota</taxon>
        <taxon>Planctomycetia</taxon>
        <taxon>Planctomycetales</taxon>
        <taxon>Planctomycetaceae</taxon>
        <taxon>Caulifigura</taxon>
    </lineage>
</organism>
<accession>A0A517SBB9</accession>